<comment type="caution">
    <text evidence="1">The sequence shown here is derived from an EMBL/GenBank/DDBJ whole genome shotgun (WGS) entry which is preliminary data.</text>
</comment>
<name>A0A3M2X7P8_PSESJ</name>
<dbReference type="Pfam" id="PF05899">
    <property type="entry name" value="Cupin_3"/>
    <property type="match status" value="1"/>
</dbReference>
<sequence>MRHKLVLKIICSSIAVCMSALMGRSYGSDVPSRNTSLIEQSVPADVKTIIAPDITEFYTTLSGTHFSYRCYAPYIAKSKQAAVEVCEIAPVELKLSGWPETEVIHLISGSVLITELGGQQKNYKAGDIFILPQGFKGLWQQHSPLTKVTVRHPLYWKD</sequence>
<organism evidence="1 2">
    <name type="scientific">Pseudomonas syringae pv. pisi</name>
    <dbReference type="NCBI Taxonomy" id="59510"/>
    <lineage>
        <taxon>Bacteria</taxon>
        <taxon>Pseudomonadati</taxon>
        <taxon>Pseudomonadota</taxon>
        <taxon>Gammaproteobacteria</taxon>
        <taxon>Pseudomonadales</taxon>
        <taxon>Pseudomonadaceae</taxon>
        <taxon>Pseudomonas</taxon>
        <taxon>Pseudomonas syringae</taxon>
    </lineage>
</organism>
<protein>
    <submittedName>
        <fullName evidence="1">Uncharacterized protein</fullName>
    </submittedName>
</protein>
<gene>
    <name evidence="1" type="ORF">ALQ44_00612</name>
</gene>
<dbReference type="InterPro" id="IPR014710">
    <property type="entry name" value="RmlC-like_jellyroll"/>
</dbReference>
<evidence type="ECO:0000313" key="1">
    <source>
        <dbReference type="EMBL" id="RMO28289.1"/>
    </source>
</evidence>
<evidence type="ECO:0000313" key="2">
    <source>
        <dbReference type="Proteomes" id="UP000276886"/>
    </source>
</evidence>
<dbReference type="EMBL" id="RBPQ01000117">
    <property type="protein sequence ID" value="RMO28289.1"/>
    <property type="molecule type" value="Genomic_DNA"/>
</dbReference>
<proteinExistence type="predicted"/>
<dbReference type="Gene3D" id="2.60.120.10">
    <property type="entry name" value="Jelly Rolls"/>
    <property type="match status" value="1"/>
</dbReference>
<dbReference type="SUPFAM" id="SSF51182">
    <property type="entry name" value="RmlC-like cupins"/>
    <property type="match status" value="1"/>
</dbReference>
<dbReference type="InterPro" id="IPR011051">
    <property type="entry name" value="RmlC_Cupin_sf"/>
</dbReference>
<accession>A0A3M2X7P8</accession>
<dbReference type="InterPro" id="IPR008579">
    <property type="entry name" value="UGlyAH_Cupin_dom"/>
</dbReference>
<dbReference type="Proteomes" id="UP000276886">
    <property type="component" value="Unassembled WGS sequence"/>
</dbReference>
<reference evidence="1 2" key="1">
    <citation type="submission" date="2018-08" db="EMBL/GenBank/DDBJ databases">
        <title>Recombination of ecologically and evolutionarily significant loci maintains genetic cohesion in the Pseudomonas syringae species complex.</title>
        <authorList>
            <person name="Dillon M."/>
            <person name="Thakur S."/>
            <person name="Almeida R.N.D."/>
            <person name="Weir B.S."/>
            <person name="Guttman D.S."/>
        </authorList>
    </citation>
    <scope>NUCLEOTIDE SEQUENCE [LARGE SCALE GENOMIC DNA]</scope>
    <source>
        <strain evidence="1 2">ICMP 2788</strain>
    </source>
</reference>
<dbReference type="RefSeq" id="WP_003349388.1">
    <property type="nucleotide sequence ID" value="NZ_QJTX01000027.1"/>
</dbReference>
<dbReference type="AlphaFoldDB" id="A0A3M2X7P8"/>